<dbReference type="Proteomes" id="UP000265520">
    <property type="component" value="Unassembled WGS sequence"/>
</dbReference>
<dbReference type="AlphaFoldDB" id="A0A392T5H9"/>
<sequence length="59" mass="6327">FCACGRLNLMLFGSFQEQHGVGSWKIRISDFASSSSLSIVVIGSIAAMNLSENLFSTTP</sequence>
<evidence type="ECO:0000313" key="1">
    <source>
        <dbReference type="EMBL" id="MCI56363.1"/>
    </source>
</evidence>
<name>A0A392T5H9_9FABA</name>
<proteinExistence type="predicted"/>
<evidence type="ECO:0000313" key="2">
    <source>
        <dbReference type="Proteomes" id="UP000265520"/>
    </source>
</evidence>
<dbReference type="EMBL" id="LXQA010511076">
    <property type="protein sequence ID" value="MCI56363.1"/>
    <property type="molecule type" value="Genomic_DNA"/>
</dbReference>
<organism evidence="1 2">
    <name type="scientific">Trifolium medium</name>
    <dbReference type="NCBI Taxonomy" id="97028"/>
    <lineage>
        <taxon>Eukaryota</taxon>
        <taxon>Viridiplantae</taxon>
        <taxon>Streptophyta</taxon>
        <taxon>Embryophyta</taxon>
        <taxon>Tracheophyta</taxon>
        <taxon>Spermatophyta</taxon>
        <taxon>Magnoliopsida</taxon>
        <taxon>eudicotyledons</taxon>
        <taxon>Gunneridae</taxon>
        <taxon>Pentapetalae</taxon>
        <taxon>rosids</taxon>
        <taxon>fabids</taxon>
        <taxon>Fabales</taxon>
        <taxon>Fabaceae</taxon>
        <taxon>Papilionoideae</taxon>
        <taxon>50 kb inversion clade</taxon>
        <taxon>NPAAA clade</taxon>
        <taxon>Hologalegina</taxon>
        <taxon>IRL clade</taxon>
        <taxon>Trifolieae</taxon>
        <taxon>Trifolium</taxon>
    </lineage>
</organism>
<protein>
    <submittedName>
        <fullName evidence="1">Uncharacterized protein</fullName>
    </submittedName>
</protein>
<comment type="caution">
    <text evidence="1">The sequence shown here is derived from an EMBL/GenBank/DDBJ whole genome shotgun (WGS) entry which is preliminary data.</text>
</comment>
<reference evidence="1 2" key="1">
    <citation type="journal article" date="2018" name="Front. Plant Sci.">
        <title>Red Clover (Trifolium pratense) and Zigzag Clover (T. medium) - A Picture of Genomic Similarities and Differences.</title>
        <authorList>
            <person name="Dluhosova J."/>
            <person name="Istvanek J."/>
            <person name="Nedelnik J."/>
            <person name="Repkova J."/>
        </authorList>
    </citation>
    <scope>NUCLEOTIDE SEQUENCE [LARGE SCALE GENOMIC DNA]</scope>
    <source>
        <strain evidence="2">cv. 10/8</strain>
        <tissue evidence="1">Leaf</tissue>
    </source>
</reference>
<feature type="non-terminal residue" evidence="1">
    <location>
        <position position="1"/>
    </location>
</feature>
<keyword evidence="2" id="KW-1185">Reference proteome</keyword>
<accession>A0A392T5H9</accession>